<dbReference type="AlphaFoldDB" id="A0A8K0SZX9"/>
<comment type="similarity">
    <text evidence="2 7">Belongs to the peptidase M14 family.</text>
</comment>
<dbReference type="PANTHER" id="PTHR11705">
    <property type="entry name" value="PROTEASE FAMILY M14 CARBOXYPEPTIDASE A,B"/>
    <property type="match status" value="1"/>
</dbReference>
<dbReference type="Pfam" id="PF00246">
    <property type="entry name" value="Peptidase_M14"/>
    <property type="match status" value="1"/>
</dbReference>
<dbReference type="PANTHER" id="PTHR11705:SF143">
    <property type="entry name" value="SLL0236 PROTEIN"/>
    <property type="match status" value="1"/>
</dbReference>
<dbReference type="OrthoDB" id="3626597at2759"/>
<feature type="domain" description="Peptidase M14" evidence="9">
    <location>
        <begin position="1"/>
        <end position="203"/>
    </location>
</feature>
<keyword evidence="11" id="KW-1185">Reference proteome</keyword>
<organism evidence="10 11">
    <name type="scientific">Stachybotrys elegans</name>
    <dbReference type="NCBI Taxonomy" id="80388"/>
    <lineage>
        <taxon>Eukaryota</taxon>
        <taxon>Fungi</taxon>
        <taxon>Dikarya</taxon>
        <taxon>Ascomycota</taxon>
        <taxon>Pezizomycotina</taxon>
        <taxon>Sordariomycetes</taxon>
        <taxon>Hypocreomycetidae</taxon>
        <taxon>Hypocreales</taxon>
        <taxon>Stachybotryaceae</taxon>
        <taxon>Stachybotrys</taxon>
    </lineage>
</organism>
<keyword evidence="6" id="KW-0482">Metalloprotease</keyword>
<evidence type="ECO:0000313" key="11">
    <source>
        <dbReference type="Proteomes" id="UP000813444"/>
    </source>
</evidence>
<evidence type="ECO:0000313" key="10">
    <source>
        <dbReference type="EMBL" id="KAH7327728.1"/>
    </source>
</evidence>
<dbReference type="PROSITE" id="PS52035">
    <property type="entry name" value="PEPTIDASE_M14"/>
    <property type="match status" value="1"/>
</dbReference>
<protein>
    <recommendedName>
        <fullName evidence="9">Peptidase M14 domain-containing protein</fullName>
    </recommendedName>
</protein>
<gene>
    <name evidence="10" type="ORF">B0I35DRAFT_415584</name>
</gene>
<comment type="cofactor">
    <cofactor evidence="1">
        <name>Zn(2+)</name>
        <dbReference type="ChEBI" id="CHEBI:29105"/>
    </cofactor>
</comment>
<feature type="active site" description="Proton donor/acceptor" evidence="7">
    <location>
        <position position="166"/>
    </location>
</feature>
<keyword evidence="3" id="KW-0645">Protease</keyword>
<evidence type="ECO:0000259" key="9">
    <source>
        <dbReference type="PROSITE" id="PS52035"/>
    </source>
</evidence>
<dbReference type="GO" id="GO:0008270">
    <property type="term" value="F:zinc ion binding"/>
    <property type="evidence" value="ECO:0007669"/>
    <property type="project" value="InterPro"/>
</dbReference>
<proteinExistence type="inferred from homology"/>
<dbReference type="InterPro" id="IPR000834">
    <property type="entry name" value="Peptidase_M14"/>
</dbReference>
<reference evidence="10" key="1">
    <citation type="journal article" date="2021" name="Nat. Commun.">
        <title>Genetic determinants of endophytism in the Arabidopsis root mycobiome.</title>
        <authorList>
            <person name="Mesny F."/>
            <person name="Miyauchi S."/>
            <person name="Thiergart T."/>
            <person name="Pickel B."/>
            <person name="Atanasova L."/>
            <person name="Karlsson M."/>
            <person name="Huettel B."/>
            <person name="Barry K.W."/>
            <person name="Haridas S."/>
            <person name="Chen C."/>
            <person name="Bauer D."/>
            <person name="Andreopoulos W."/>
            <person name="Pangilinan J."/>
            <person name="LaButti K."/>
            <person name="Riley R."/>
            <person name="Lipzen A."/>
            <person name="Clum A."/>
            <person name="Drula E."/>
            <person name="Henrissat B."/>
            <person name="Kohler A."/>
            <person name="Grigoriev I.V."/>
            <person name="Martin F.M."/>
            <person name="Hacquard S."/>
        </authorList>
    </citation>
    <scope>NUCLEOTIDE SEQUENCE</scope>
    <source>
        <strain evidence="10">MPI-CAGE-CH-0235</strain>
    </source>
</reference>
<evidence type="ECO:0000256" key="7">
    <source>
        <dbReference type="PROSITE-ProRule" id="PRU01379"/>
    </source>
</evidence>
<dbReference type="SUPFAM" id="SSF53187">
    <property type="entry name" value="Zn-dependent exopeptidases"/>
    <property type="match status" value="1"/>
</dbReference>
<dbReference type="Proteomes" id="UP000813444">
    <property type="component" value="Unassembled WGS sequence"/>
</dbReference>
<evidence type="ECO:0000256" key="6">
    <source>
        <dbReference type="ARBA" id="ARBA00023049"/>
    </source>
</evidence>
<dbReference type="EMBL" id="JAGPNK010000001">
    <property type="protein sequence ID" value="KAH7327728.1"/>
    <property type="molecule type" value="Genomic_DNA"/>
</dbReference>
<feature type="compositionally biased region" description="Polar residues" evidence="8">
    <location>
        <begin position="1"/>
        <end position="12"/>
    </location>
</feature>
<comment type="caution">
    <text evidence="10">The sequence shown here is derived from an EMBL/GenBank/DDBJ whole genome shotgun (WGS) entry which is preliminary data.</text>
</comment>
<dbReference type="GO" id="GO:0006508">
    <property type="term" value="P:proteolysis"/>
    <property type="evidence" value="ECO:0007669"/>
    <property type="project" value="UniProtKB-KW"/>
</dbReference>
<accession>A0A8K0SZX9</accession>
<evidence type="ECO:0000256" key="1">
    <source>
        <dbReference type="ARBA" id="ARBA00001947"/>
    </source>
</evidence>
<sequence length="215" mass="23480">MASMSSVASDQPGSEVFHGTAPFSEPETNNVADVMFTFPSLTWFLDLHSFSATILYGWGDDSAQTTAEDQSFSNATYDGKRGMLGTEPEDSQYGEYILEEDLRTQMDVTARMASAMNSAGSIYYTTNQSAMVYPVSGGSTDYAMSQYYRQGDGSCGKNRMHGLTLEFGINTGSLVCPFYPDKEQYHNNMRQVGAGLMELLLNAAGEAGEPRVKEC</sequence>
<evidence type="ECO:0000256" key="8">
    <source>
        <dbReference type="SAM" id="MobiDB-lite"/>
    </source>
</evidence>
<feature type="region of interest" description="Disordered" evidence="8">
    <location>
        <begin position="1"/>
        <end position="22"/>
    </location>
</feature>
<evidence type="ECO:0000256" key="2">
    <source>
        <dbReference type="ARBA" id="ARBA00005988"/>
    </source>
</evidence>
<keyword evidence="4" id="KW-0378">Hydrolase</keyword>
<evidence type="ECO:0000256" key="4">
    <source>
        <dbReference type="ARBA" id="ARBA00022801"/>
    </source>
</evidence>
<dbReference type="Gene3D" id="3.40.630.10">
    <property type="entry name" value="Zn peptidases"/>
    <property type="match status" value="1"/>
</dbReference>
<evidence type="ECO:0000256" key="5">
    <source>
        <dbReference type="ARBA" id="ARBA00022833"/>
    </source>
</evidence>
<name>A0A8K0SZX9_9HYPO</name>
<keyword evidence="5" id="KW-0862">Zinc</keyword>
<dbReference type="GO" id="GO:0004181">
    <property type="term" value="F:metallocarboxypeptidase activity"/>
    <property type="evidence" value="ECO:0007669"/>
    <property type="project" value="InterPro"/>
</dbReference>
<evidence type="ECO:0000256" key="3">
    <source>
        <dbReference type="ARBA" id="ARBA00022670"/>
    </source>
</evidence>